<sequence>MAANDHLMRVIQEMRAEIHKLEKENQALRMKLTLSSQRTPGSGGESGDEKEVTDLGNLEEVPGQSPAALHGGVASDSAPGVREHQGNVMIVRRYSISSPIHSSTTSDPWKTRRRHPNCGILEVQGTVKSLTSSVKKQDNEEKMFTSDSFTTNGCSKGVFPEHDFGYRDKIKTVGFLLPMNMSSYSKDSSSLKYSPNQLSTIIE</sequence>
<proteinExistence type="predicted"/>
<feature type="region of interest" description="Disordered" evidence="1">
    <location>
        <begin position="31"/>
        <end position="53"/>
    </location>
</feature>
<protein>
    <recommendedName>
        <fullName evidence="4">Coiled-coil domain-containing protein 195</fullName>
    </recommendedName>
</protein>
<evidence type="ECO:0000313" key="2">
    <source>
        <dbReference type="EMBL" id="KAG5214120.1"/>
    </source>
</evidence>
<organism evidence="2 3">
    <name type="scientific">Ovis aries</name>
    <name type="common">Sheep</name>
    <dbReference type="NCBI Taxonomy" id="9940"/>
    <lineage>
        <taxon>Eukaryota</taxon>
        <taxon>Metazoa</taxon>
        <taxon>Chordata</taxon>
        <taxon>Craniata</taxon>
        <taxon>Vertebrata</taxon>
        <taxon>Euteleostomi</taxon>
        <taxon>Mammalia</taxon>
        <taxon>Eutheria</taxon>
        <taxon>Laurasiatheria</taxon>
        <taxon>Artiodactyla</taxon>
        <taxon>Ruminantia</taxon>
        <taxon>Pecora</taxon>
        <taxon>Bovidae</taxon>
        <taxon>Caprinae</taxon>
        <taxon>Ovis</taxon>
    </lineage>
</organism>
<name>A0A836AE99_SHEEP</name>
<evidence type="ECO:0000313" key="3">
    <source>
        <dbReference type="Proteomes" id="UP000664991"/>
    </source>
</evidence>
<dbReference type="Proteomes" id="UP000664991">
    <property type="component" value="Unassembled WGS sequence"/>
</dbReference>
<dbReference type="AlphaFoldDB" id="A0A836AE99"/>
<reference evidence="2 3" key="1">
    <citation type="submission" date="2020-12" db="EMBL/GenBank/DDBJ databases">
        <title>De novo assembly of Tibetan sheep genome.</title>
        <authorList>
            <person name="Li X."/>
        </authorList>
    </citation>
    <scope>NUCLEOTIDE SEQUENCE [LARGE SCALE GENOMIC DNA]</scope>
    <source>
        <tissue evidence="2">Heart</tissue>
    </source>
</reference>
<gene>
    <name evidence="2" type="ORF">JEQ12_009906</name>
</gene>
<evidence type="ECO:0008006" key="4">
    <source>
        <dbReference type="Google" id="ProtNLM"/>
    </source>
</evidence>
<evidence type="ECO:0000256" key="1">
    <source>
        <dbReference type="SAM" id="MobiDB-lite"/>
    </source>
</evidence>
<comment type="caution">
    <text evidence="2">The sequence shown here is derived from an EMBL/GenBank/DDBJ whole genome shotgun (WGS) entry which is preliminary data.</text>
</comment>
<accession>A0A836AE99</accession>
<dbReference type="EMBL" id="JAEMGP010000002">
    <property type="protein sequence ID" value="KAG5214120.1"/>
    <property type="molecule type" value="Genomic_DNA"/>
</dbReference>